<dbReference type="AlphaFoldDB" id="Q08YJ9"/>
<feature type="chain" id="PRO_5004167066" description="Carboxypeptidase regulatory-like domain-containing protein" evidence="1">
    <location>
        <begin position="25"/>
        <end position="453"/>
    </location>
</feature>
<keyword evidence="1" id="KW-0732">Signal</keyword>
<evidence type="ECO:0000256" key="1">
    <source>
        <dbReference type="SAM" id="SignalP"/>
    </source>
</evidence>
<dbReference type="InterPro" id="IPR008969">
    <property type="entry name" value="CarboxyPept-like_regulatory"/>
</dbReference>
<accession>Q08YJ9</accession>
<protein>
    <recommendedName>
        <fullName evidence="4">Carboxypeptidase regulatory-like domain-containing protein</fullName>
    </recommendedName>
</protein>
<dbReference type="PROSITE" id="PS51257">
    <property type="entry name" value="PROKAR_LIPOPROTEIN"/>
    <property type="match status" value="1"/>
</dbReference>
<dbReference type="SUPFAM" id="SSF49464">
    <property type="entry name" value="Carboxypeptidase regulatory domain-like"/>
    <property type="match status" value="1"/>
</dbReference>
<evidence type="ECO:0008006" key="4">
    <source>
        <dbReference type="Google" id="ProtNLM"/>
    </source>
</evidence>
<reference evidence="2 3" key="1">
    <citation type="submission" date="2006-04" db="EMBL/GenBank/DDBJ databases">
        <authorList>
            <person name="Nierman W.C."/>
        </authorList>
    </citation>
    <scope>NUCLEOTIDE SEQUENCE [LARGE SCALE GENOMIC DNA]</scope>
    <source>
        <strain evidence="2 3">DW4/3-1</strain>
    </source>
</reference>
<organism evidence="2 3">
    <name type="scientific">Stigmatella aurantiaca (strain DW4/3-1)</name>
    <dbReference type="NCBI Taxonomy" id="378806"/>
    <lineage>
        <taxon>Bacteria</taxon>
        <taxon>Pseudomonadati</taxon>
        <taxon>Myxococcota</taxon>
        <taxon>Myxococcia</taxon>
        <taxon>Myxococcales</taxon>
        <taxon>Cystobacterineae</taxon>
        <taxon>Archangiaceae</taxon>
        <taxon>Stigmatella</taxon>
    </lineage>
</organism>
<dbReference type="PATRIC" id="fig|378806.16.peg.4621"/>
<proteinExistence type="predicted"/>
<evidence type="ECO:0000313" key="3">
    <source>
        <dbReference type="Proteomes" id="UP000032702"/>
    </source>
</evidence>
<dbReference type="Proteomes" id="UP000032702">
    <property type="component" value="Unassembled WGS sequence"/>
</dbReference>
<dbReference type="Gene3D" id="2.60.40.1120">
    <property type="entry name" value="Carboxypeptidase-like, regulatory domain"/>
    <property type="match status" value="1"/>
</dbReference>
<feature type="signal peptide" evidence="1">
    <location>
        <begin position="1"/>
        <end position="24"/>
    </location>
</feature>
<dbReference type="EMBL" id="AAMD01000078">
    <property type="protein sequence ID" value="EAU65557.1"/>
    <property type="molecule type" value="Genomic_DNA"/>
</dbReference>
<gene>
    <name evidence="2" type="ORF">STIAU_7636</name>
</gene>
<comment type="caution">
    <text evidence="2">The sequence shown here is derived from an EMBL/GenBank/DDBJ whole genome shotgun (WGS) entry which is preliminary data.</text>
</comment>
<name>Q08YJ9_STIAD</name>
<evidence type="ECO:0000313" key="2">
    <source>
        <dbReference type="EMBL" id="EAU65557.1"/>
    </source>
</evidence>
<sequence>MAMMKRWWLAFVAPAMLSVGCLGGDDMGTSQPNAPALHEQETALASAVFTGTVKDDSGAAVAGATVTINGISRTTDSTGKYFVSITATAAGYNLSASKTGYGPMSEFLSAAKLNAIHVLPRATTKAINAGVTSTLQVGDVTVTIPANSLVNASGQVVTGTVNVSIAGYSPLRMPGDLTAVNSSGQRVALESVGAFSISAATPAGAAVNLGQNKTAEVVLRVPAEVKSMPPCVLGQTAAIPACRLAMWRFDSATGLWVEQQANIRPGAASTAFTLIGGPAAQPGRPVPSNGGLGMWNADIEKTTPACTVIELSNFPSYCYNPADLTPEPGISITAGLQNSASTYLYRTSTIGSEAPFTVLYNIRPNVDETLQLTFPGGAPADCATNLLITASAPSGVPVYSSTGGSIQLNAGAPWGGTGFPKDTVSTPPQNVDIFDIIDGTHPCHSSVKFEYAP</sequence>